<proteinExistence type="predicted"/>
<dbReference type="EMBL" id="BMAO01009631">
    <property type="protein sequence ID" value="GFR32197.1"/>
    <property type="molecule type" value="Genomic_DNA"/>
</dbReference>
<feature type="compositionally biased region" description="Low complexity" evidence="2">
    <location>
        <begin position="73"/>
        <end position="82"/>
    </location>
</feature>
<dbReference type="OrthoDB" id="6412543at2759"/>
<accession>A0A8X6M514</accession>
<dbReference type="PROSITE" id="PS51031">
    <property type="entry name" value="BESS"/>
    <property type="match status" value="1"/>
</dbReference>
<evidence type="ECO:0000256" key="1">
    <source>
        <dbReference type="PROSITE-ProRule" id="PRU00371"/>
    </source>
</evidence>
<keyword evidence="1" id="KW-0539">Nucleus</keyword>
<dbReference type="Proteomes" id="UP000887116">
    <property type="component" value="Unassembled WGS sequence"/>
</dbReference>
<comment type="caution">
    <text evidence="4">The sequence shown here is derived from an EMBL/GenBank/DDBJ whole genome shotgun (WGS) entry which is preliminary data.</text>
</comment>
<dbReference type="InterPro" id="IPR004210">
    <property type="entry name" value="BESS_motif"/>
</dbReference>
<dbReference type="GO" id="GO:0005634">
    <property type="term" value="C:nucleus"/>
    <property type="evidence" value="ECO:0007669"/>
    <property type="project" value="UniProtKB-SubCell"/>
</dbReference>
<dbReference type="AlphaFoldDB" id="A0A8X6M514"/>
<evidence type="ECO:0000256" key="2">
    <source>
        <dbReference type="SAM" id="MobiDB-lite"/>
    </source>
</evidence>
<evidence type="ECO:0000313" key="4">
    <source>
        <dbReference type="EMBL" id="GFR32197.1"/>
    </source>
</evidence>
<gene>
    <name evidence="4" type="ORF">TNCT_647621</name>
</gene>
<comment type="subcellular location">
    <subcellularLocation>
        <location evidence="1">Nucleus</location>
    </subcellularLocation>
</comment>
<keyword evidence="5" id="KW-1185">Reference proteome</keyword>
<evidence type="ECO:0000259" key="3">
    <source>
        <dbReference type="PROSITE" id="PS51031"/>
    </source>
</evidence>
<organism evidence="4 5">
    <name type="scientific">Trichonephila clavata</name>
    <name type="common">Joro spider</name>
    <name type="synonym">Nephila clavata</name>
    <dbReference type="NCBI Taxonomy" id="2740835"/>
    <lineage>
        <taxon>Eukaryota</taxon>
        <taxon>Metazoa</taxon>
        <taxon>Ecdysozoa</taxon>
        <taxon>Arthropoda</taxon>
        <taxon>Chelicerata</taxon>
        <taxon>Arachnida</taxon>
        <taxon>Araneae</taxon>
        <taxon>Araneomorphae</taxon>
        <taxon>Entelegynae</taxon>
        <taxon>Araneoidea</taxon>
        <taxon>Nephilidae</taxon>
        <taxon>Trichonephila</taxon>
    </lineage>
</organism>
<sequence>MYPSELHNYDVPDDGGIDIDNVKQELEVVTEEDNTIDLEQLSDSECEIIPNTYIPRNKNIPKPLETADRANESSSSHSKSYSEAVPENQKKVTDKYGNRAFLLSFHPVMDSLPPSLYLEARMKIAKIFQEMSQLRNVNFTYPSSDEQSS</sequence>
<dbReference type="GO" id="GO:0003677">
    <property type="term" value="F:DNA binding"/>
    <property type="evidence" value="ECO:0007669"/>
    <property type="project" value="InterPro"/>
</dbReference>
<evidence type="ECO:0000313" key="5">
    <source>
        <dbReference type="Proteomes" id="UP000887116"/>
    </source>
</evidence>
<protein>
    <recommendedName>
        <fullName evidence="3">BESS domain-containing protein</fullName>
    </recommendedName>
</protein>
<feature type="domain" description="BESS" evidence="3">
    <location>
        <begin position="95"/>
        <end position="134"/>
    </location>
</feature>
<name>A0A8X6M514_TRICU</name>
<feature type="region of interest" description="Disordered" evidence="2">
    <location>
        <begin position="54"/>
        <end position="90"/>
    </location>
</feature>
<reference evidence="4" key="1">
    <citation type="submission" date="2020-07" db="EMBL/GenBank/DDBJ databases">
        <title>Multicomponent nature underlies the extraordinary mechanical properties of spider dragline silk.</title>
        <authorList>
            <person name="Kono N."/>
            <person name="Nakamura H."/>
            <person name="Mori M."/>
            <person name="Yoshida Y."/>
            <person name="Ohtoshi R."/>
            <person name="Malay A.D."/>
            <person name="Moran D.A.P."/>
            <person name="Tomita M."/>
            <person name="Numata K."/>
            <person name="Arakawa K."/>
        </authorList>
    </citation>
    <scope>NUCLEOTIDE SEQUENCE</scope>
</reference>